<dbReference type="EMBL" id="JAIWYP010000011">
    <property type="protein sequence ID" value="KAH3733429.1"/>
    <property type="molecule type" value="Genomic_DNA"/>
</dbReference>
<dbReference type="AlphaFoldDB" id="A0A9D4CWN1"/>
<dbReference type="Proteomes" id="UP000828390">
    <property type="component" value="Unassembled WGS sequence"/>
</dbReference>
<comment type="caution">
    <text evidence="1">The sequence shown here is derived from an EMBL/GenBank/DDBJ whole genome shotgun (WGS) entry which is preliminary data.</text>
</comment>
<evidence type="ECO:0000313" key="1">
    <source>
        <dbReference type="EMBL" id="KAH3733429.1"/>
    </source>
</evidence>
<protein>
    <submittedName>
        <fullName evidence="1">Uncharacterized protein</fullName>
    </submittedName>
</protein>
<accession>A0A9D4CWN1</accession>
<reference evidence="1" key="1">
    <citation type="journal article" date="2019" name="bioRxiv">
        <title>The Genome of the Zebra Mussel, Dreissena polymorpha: A Resource for Invasive Species Research.</title>
        <authorList>
            <person name="McCartney M.A."/>
            <person name="Auch B."/>
            <person name="Kono T."/>
            <person name="Mallez S."/>
            <person name="Zhang Y."/>
            <person name="Obille A."/>
            <person name="Becker A."/>
            <person name="Abrahante J.E."/>
            <person name="Garbe J."/>
            <person name="Badalamenti J.P."/>
            <person name="Herman A."/>
            <person name="Mangelson H."/>
            <person name="Liachko I."/>
            <person name="Sullivan S."/>
            <person name="Sone E.D."/>
            <person name="Koren S."/>
            <person name="Silverstein K.A.T."/>
            <person name="Beckman K.B."/>
            <person name="Gohl D.M."/>
        </authorList>
    </citation>
    <scope>NUCLEOTIDE SEQUENCE</scope>
    <source>
        <strain evidence="1">Duluth1</strain>
        <tissue evidence="1">Whole animal</tissue>
    </source>
</reference>
<evidence type="ECO:0000313" key="2">
    <source>
        <dbReference type="Proteomes" id="UP000828390"/>
    </source>
</evidence>
<sequence>MSSVYPGVVTVVASSDGEVTFYGLEHPSFRFTNTDRPVPLLALGLSAARLDYLRDNVRSLLSVRESDGAPC</sequence>
<gene>
    <name evidence="1" type="ORF">DPMN_039856</name>
</gene>
<keyword evidence="2" id="KW-1185">Reference proteome</keyword>
<organism evidence="1 2">
    <name type="scientific">Dreissena polymorpha</name>
    <name type="common">Zebra mussel</name>
    <name type="synonym">Mytilus polymorpha</name>
    <dbReference type="NCBI Taxonomy" id="45954"/>
    <lineage>
        <taxon>Eukaryota</taxon>
        <taxon>Metazoa</taxon>
        <taxon>Spiralia</taxon>
        <taxon>Lophotrochozoa</taxon>
        <taxon>Mollusca</taxon>
        <taxon>Bivalvia</taxon>
        <taxon>Autobranchia</taxon>
        <taxon>Heteroconchia</taxon>
        <taxon>Euheterodonta</taxon>
        <taxon>Imparidentia</taxon>
        <taxon>Neoheterodontei</taxon>
        <taxon>Myida</taxon>
        <taxon>Dreissenoidea</taxon>
        <taxon>Dreissenidae</taxon>
        <taxon>Dreissena</taxon>
    </lineage>
</organism>
<proteinExistence type="predicted"/>
<reference evidence="1" key="2">
    <citation type="submission" date="2020-11" db="EMBL/GenBank/DDBJ databases">
        <authorList>
            <person name="McCartney M.A."/>
            <person name="Auch B."/>
            <person name="Kono T."/>
            <person name="Mallez S."/>
            <person name="Becker A."/>
            <person name="Gohl D.M."/>
            <person name="Silverstein K.A.T."/>
            <person name="Koren S."/>
            <person name="Bechman K.B."/>
            <person name="Herman A."/>
            <person name="Abrahante J.E."/>
            <person name="Garbe J."/>
        </authorList>
    </citation>
    <scope>NUCLEOTIDE SEQUENCE</scope>
    <source>
        <strain evidence="1">Duluth1</strain>
        <tissue evidence="1">Whole animal</tissue>
    </source>
</reference>
<name>A0A9D4CWN1_DREPO</name>